<evidence type="ECO:0000256" key="1">
    <source>
        <dbReference type="SAM" id="Phobius"/>
    </source>
</evidence>
<feature type="transmembrane region" description="Helical" evidence="1">
    <location>
        <begin position="692"/>
        <end position="716"/>
    </location>
</feature>
<keyword evidence="6" id="KW-1185">Reference proteome</keyword>
<dbReference type="Pfam" id="PF10754">
    <property type="entry name" value="DUF2569"/>
    <property type="match status" value="1"/>
</dbReference>
<dbReference type="EMBL" id="JAMWYS010000058">
    <property type="protein sequence ID" value="MCO4294443.1"/>
    <property type="molecule type" value="Genomic_DNA"/>
</dbReference>
<gene>
    <name evidence="5" type="ORF">NF867_16395</name>
</gene>
<feature type="domain" description="Transglutaminase-like" evidence="3">
    <location>
        <begin position="288"/>
        <end position="374"/>
    </location>
</feature>
<evidence type="ECO:0000313" key="5">
    <source>
        <dbReference type="EMBL" id="MCO4294443.1"/>
    </source>
</evidence>
<dbReference type="AlphaFoldDB" id="A0A9X2JDS1"/>
<dbReference type="RefSeq" id="WP_252589478.1">
    <property type="nucleotide sequence ID" value="NZ_JAMWYS010000058.1"/>
</dbReference>
<sequence>MSRTLLRLFLIISLSVNLSNYALANQKIVTGPKPNWLRPFNEQSATTNKNQISDGYYLKLFEQQIHVDKKTAYMHYISEIVSQSGVQNGSQVSVQYNPSFEKLIFHSLTIKRNGEVINKLDPGKFKIIQNEEDLSLFMYYGYYTAYIILDDVRKGDQIDYSYSIIGENPIFQNKYSNDFYFKGSSPISNLFISLQFNPERKLNFKSFNNAPQAKITKQNGTTCYEWSSSAVAPSISEEYSPVWYNDLPHIQVAEYANWDEVVNWAIKLNDYNKPVSKELQKKIDELKKVSKDQKEYAQNCIRFVQDEIRYMGIEIGVYSHKPNDPSITFKNRHGDCKDKSLLLCTLLKANDIPAYMAYANTYSREKTREFLPSATVFNHAVVVAEVMNASVFIDPTIANQRGDLFGLAFPNYGFALIIKEGNQKLTTIPKLLPGLCSVKEEFRLGKKNSEAILSIVTQYKDNTADEARDRFANESTSELEQNYSEYYSKLYGGLEVVEPLKFTDDQESNTFTTYEKYRIRDFWKTDKETNLLKSKLYASAIKDQLPIISNTARKSPIALNYPYYLEYDINIETPSPISVDNSIVSIEKPEYRFRLNPWASGNFINLHYSFETLQNSVYPYKIEEYLKDVENIYDNLEYTLTSSPKGVITNSISWSCIIVTILILGGLIYFALKLYRYSLPYSHDSYEDILPIGGWLILIAMGLCINPFLLIFSMINDGYFTSWNSLSHTNWSTITLFIYEYVGRLFFIVFSILLLPLFFKRRNTFPKIMIIFLGSNVAFLIIDVLAGLIIAPQNNRIWEIVQSREFISQILRAAIWIPYFIFSSRVNFTFVYPHPDFEQEDLETEETGSELEQLN</sequence>
<feature type="transmembrane region" description="Helical" evidence="1">
    <location>
        <begin position="736"/>
        <end position="758"/>
    </location>
</feature>
<dbReference type="Proteomes" id="UP001155182">
    <property type="component" value="Unassembled WGS sequence"/>
</dbReference>
<dbReference type="InterPro" id="IPR024618">
    <property type="entry name" value="DUF3857"/>
</dbReference>
<dbReference type="InterPro" id="IPR038765">
    <property type="entry name" value="Papain-like_cys_pep_sf"/>
</dbReference>
<evidence type="ECO:0000313" key="6">
    <source>
        <dbReference type="Proteomes" id="UP001155182"/>
    </source>
</evidence>
<name>A0A9X2JDS1_9SPHI</name>
<dbReference type="Pfam" id="PF01841">
    <property type="entry name" value="Transglut_core"/>
    <property type="match status" value="1"/>
</dbReference>
<evidence type="ECO:0000259" key="3">
    <source>
        <dbReference type="Pfam" id="PF01841"/>
    </source>
</evidence>
<feature type="transmembrane region" description="Helical" evidence="1">
    <location>
        <begin position="770"/>
        <end position="791"/>
    </location>
</feature>
<comment type="caution">
    <text evidence="5">The sequence shown here is derived from an EMBL/GenBank/DDBJ whole genome shotgun (WGS) entry which is preliminary data.</text>
</comment>
<feature type="domain" description="DUF3857" evidence="4">
    <location>
        <begin position="70"/>
        <end position="233"/>
    </location>
</feature>
<dbReference type="InterPro" id="IPR019690">
    <property type="entry name" value="DUF2569"/>
</dbReference>
<feature type="transmembrane region" description="Helical" evidence="1">
    <location>
        <begin position="652"/>
        <end position="672"/>
    </location>
</feature>
<proteinExistence type="predicted"/>
<feature type="transmembrane region" description="Helical" evidence="1">
    <location>
        <begin position="806"/>
        <end position="822"/>
    </location>
</feature>
<feature type="chain" id="PRO_5040892814" evidence="2">
    <location>
        <begin position="25"/>
        <end position="855"/>
    </location>
</feature>
<dbReference type="InterPro" id="IPR002931">
    <property type="entry name" value="Transglutaminase-like"/>
</dbReference>
<evidence type="ECO:0000256" key="2">
    <source>
        <dbReference type="SAM" id="SignalP"/>
    </source>
</evidence>
<keyword evidence="1" id="KW-0812">Transmembrane</keyword>
<dbReference type="Gene3D" id="2.60.40.3140">
    <property type="match status" value="1"/>
</dbReference>
<keyword evidence="1" id="KW-0472">Membrane</keyword>
<keyword evidence="1" id="KW-1133">Transmembrane helix</keyword>
<protein>
    <submittedName>
        <fullName evidence="5">DUF3857 domain-containing protein</fullName>
    </submittedName>
</protein>
<reference evidence="5" key="1">
    <citation type="submission" date="2022-06" db="EMBL/GenBank/DDBJ databases">
        <title>Solitalea sp. MAHUQ-68 isolated from rhizospheric soil.</title>
        <authorList>
            <person name="Huq M.A."/>
        </authorList>
    </citation>
    <scope>NUCLEOTIDE SEQUENCE</scope>
    <source>
        <strain evidence="5">MAHUQ-68</strain>
    </source>
</reference>
<keyword evidence="2" id="KW-0732">Signal</keyword>
<organism evidence="5 6">
    <name type="scientific">Solitalea agri</name>
    <dbReference type="NCBI Taxonomy" id="2953739"/>
    <lineage>
        <taxon>Bacteria</taxon>
        <taxon>Pseudomonadati</taxon>
        <taxon>Bacteroidota</taxon>
        <taxon>Sphingobacteriia</taxon>
        <taxon>Sphingobacteriales</taxon>
        <taxon>Sphingobacteriaceae</taxon>
        <taxon>Solitalea</taxon>
    </lineage>
</organism>
<dbReference type="SUPFAM" id="SSF54001">
    <property type="entry name" value="Cysteine proteinases"/>
    <property type="match status" value="1"/>
</dbReference>
<feature type="signal peptide" evidence="2">
    <location>
        <begin position="1"/>
        <end position="24"/>
    </location>
</feature>
<dbReference type="Pfam" id="PF12969">
    <property type="entry name" value="DUF3857"/>
    <property type="match status" value="1"/>
</dbReference>
<accession>A0A9X2JDS1</accession>
<dbReference type="Gene3D" id="3.10.620.30">
    <property type="match status" value="1"/>
</dbReference>
<evidence type="ECO:0000259" key="4">
    <source>
        <dbReference type="Pfam" id="PF12969"/>
    </source>
</evidence>